<feature type="domain" description="Glycosyl hydrolase family 95 N-terminal" evidence="2">
    <location>
        <begin position="20"/>
        <end position="264"/>
    </location>
</feature>
<dbReference type="PANTHER" id="PTHR31084:SF3">
    <property type="entry name" value="ALPHA-FUCOSIDASE A"/>
    <property type="match status" value="1"/>
</dbReference>
<gene>
    <name evidence="5" type="ORF">BK809_0007339</name>
</gene>
<dbReference type="EMBL" id="MSZU01000076">
    <property type="protein sequence ID" value="OMP87253.1"/>
    <property type="molecule type" value="Genomic_DNA"/>
</dbReference>
<evidence type="ECO:0000259" key="3">
    <source>
        <dbReference type="Pfam" id="PF21307"/>
    </source>
</evidence>
<dbReference type="PANTHER" id="PTHR31084">
    <property type="entry name" value="ALPHA-L-FUCOSIDASE 2"/>
    <property type="match status" value="1"/>
</dbReference>
<evidence type="ECO:0000313" key="6">
    <source>
        <dbReference type="Proteomes" id="UP000190776"/>
    </source>
</evidence>
<feature type="domain" description="Glycosyl hydrolase family 95 catalytic" evidence="4">
    <location>
        <begin position="299"/>
        <end position="731"/>
    </location>
</feature>
<evidence type="ECO:0000259" key="2">
    <source>
        <dbReference type="Pfam" id="PF14498"/>
    </source>
</evidence>
<dbReference type="Pfam" id="PF14498">
    <property type="entry name" value="Glyco_hyd_65N_2"/>
    <property type="match status" value="1"/>
</dbReference>
<feature type="chain" id="PRO_5012233107" evidence="1">
    <location>
        <begin position="17"/>
        <end position="806"/>
    </location>
</feature>
<dbReference type="OrthoDB" id="2848340at2759"/>
<dbReference type="Pfam" id="PF21307">
    <property type="entry name" value="Glyco_hydro_95_C"/>
    <property type="match status" value="1"/>
</dbReference>
<dbReference type="Pfam" id="PF22124">
    <property type="entry name" value="Glyco_hydro_95_cat"/>
    <property type="match status" value="1"/>
</dbReference>
<evidence type="ECO:0000256" key="1">
    <source>
        <dbReference type="SAM" id="SignalP"/>
    </source>
</evidence>
<feature type="domain" description="Alpha fucosidase A-like C-terminal" evidence="3">
    <location>
        <begin position="744"/>
        <end position="800"/>
    </location>
</feature>
<dbReference type="Proteomes" id="UP000190776">
    <property type="component" value="Unassembled WGS sequence"/>
</dbReference>
<dbReference type="GO" id="GO:0005975">
    <property type="term" value="P:carbohydrate metabolic process"/>
    <property type="evidence" value="ECO:0007669"/>
    <property type="project" value="InterPro"/>
</dbReference>
<evidence type="ECO:0000259" key="4">
    <source>
        <dbReference type="Pfam" id="PF22124"/>
    </source>
</evidence>
<dbReference type="InterPro" id="IPR027414">
    <property type="entry name" value="GH95_N_dom"/>
</dbReference>
<dbReference type="InterPro" id="IPR054363">
    <property type="entry name" value="GH95_cat"/>
</dbReference>
<evidence type="ECO:0000313" key="5">
    <source>
        <dbReference type="EMBL" id="OMP87253.1"/>
    </source>
</evidence>
<accession>A0A1S8BJ21</accession>
<keyword evidence="1" id="KW-0732">Signal</keyword>
<feature type="signal peptide" evidence="1">
    <location>
        <begin position="1"/>
        <end position="16"/>
    </location>
</feature>
<dbReference type="GO" id="GO:0004560">
    <property type="term" value="F:alpha-L-fucosidase activity"/>
    <property type="evidence" value="ECO:0007669"/>
    <property type="project" value="InterPro"/>
</dbReference>
<dbReference type="InterPro" id="IPR049053">
    <property type="entry name" value="AFCA-like_C"/>
</dbReference>
<dbReference type="InterPro" id="IPR012341">
    <property type="entry name" value="6hp_glycosidase-like_sf"/>
</dbReference>
<dbReference type="Gene3D" id="1.50.10.10">
    <property type="match status" value="1"/>
</dbReference>
<reference evidence="5 6" key="1">
    <citation type="submission" date="2017-01" db="EMBL/GenBank/DDBJ databases">
        <title>Draft genome sequence of Diplodia seriata F98.1, a fungal species involved in grapevine trunk diseases.</title>
        <authorList>
            <person name="Robert-Siegwald G."/>
            <person name="Vallet J."/>
            <person name="Abou-Mansour E."/>
            <person name="Xu J."/>
            <person name="Rey P."/>
            <person name="Bertsch C."/>
            <person name="Rego C."/>
            <person name="Larignon P."/>
            <person name="Fontaine F."/>
            <person name="Lebrun M.-H."/>
        </authorList>
    </citation>
    <scope>NUCLEOTIDE SEQUENCE [LARGE SCALE GENOMIC DNA]</scope>
    <source>
        <strain evidence="5 6">F98.1</strain>
    </source>
</reference>
<dbReference type="InterPro" id="IPR016518">
    <property type="entry name" value="Alpha-L-fucosidase"/>
</dbReference>
<dbReference type="PIRSF" id="PIRSF007663">
    <property type="entry name" value="UCP007663"/>
    <property type="match status" value="1"/>
</dbReference>
<name>A0A1S8BJ21_9PEZI</name>
<dbReference type="InterPro" id="IPR008928">
    <property type="entry name" value="6-hairpin_glycosidase_sf"/>
</dbReference>
<dbReference type="SUPFAM" id="SSF48208">
    <property type="entry name" value="Six-hairpin glycosidases"/>
    <property type="match status" value="1"/>
</dbReference>
<proteinExistence type="predicted"/>
<comment type="caution">
    <text evidence="5">The sequence shown here is derived from an EMBL/GenBank/DDBJ whole genome shotgun (WGS) entry which is preliminary data.</text>
</comment>
<organism evidence="5 6">
    <name type="scientific">Diplodia seriata</name>
    <dbReference type="NCBI Taxonomy" id="420778"/>
    <lineage>
        <taxon>Eukaryota</taxon>
        <taxon>Fungi</taxon>
        <taxon>Dikarya</taxon>
        <taxon>Ascomycota</taxon>
        <taxon>Pezizomycotina</taxon>
        <taxon>Dothideomycetes</taxon>
        <taxon>Dothideomycetes incertae sedis</taxon>
        <taxon>Botryosphaeriales</taxon>
        <taxon>Botryosphaeriaceae</taxon>
        <taxon>Diplodia</taxon>
    </lineage>
</organism>
<sequence>MIRFCIASLTWGLVGAKVVWSSTPATFTDIIRQAFPVGNGKLGALLFSDGGVEKLSLNIDSLWSGGPFEASNYTGGNPTTAKYEYLAGIRDWVWQNGTGNVSELLGNFDNYGSFRVLGNLSVSIDGVTSFSGQYNRSLDLGNGIHRTGFQDQDGNAFASTVYCSYPDFVCVYELRARNALPSVMVSLENQQADAGLNNFTCEAGRVRVSGLTQAGPPEGMRYEAVVQLVGDGDYSCSNGVLNVSSGRNASSLTFVIAAETNYDQKAGNAESNFSFKGSDPRPKVESVIAAAAAHSNTLLRQRHVDDYKSLANAFILELPDTNNSAGVELSELINRYNTTEAGLGDAYLESLLFHYARHMLISSARPGVLPANLQGKWSQTLEGAWAVDYHGDINLQMNYWIADQTGLGQLQAGLWDYIQDVWVPRGSQTAKLLYNAPGWVLDGESTVFGHTGMNSDLRWANCIPPLAWRSTIANKPVDMISGVWMMQHVYDHFDYTGNTTWFSTQGYPLIRGIADFWLSQLQYDQWFNDGTLVVNPCNSPEQPPTTFGCTHYQQLIHQVLAYVEVAGSLGIETDAAFLANASSALSNLDTGLHINETWGGIKEFKAPTEITGLDIPNDTHRHLSHLVGWYPGYSIASLLSGYDNSTITDAVDAALTARGNGTGPDADAGWGKVWRAACWARLNNTDKADAELRYAIARNFAGNGFSMYSAHDTPFQIDANFGLAGAMLSMLVVDLPAFSGATKTVVLGPAIPTRWGGGSVKGLKLRGGGEVDFKWNVDGLVTEAVLVGRTAGIVVVNRDGEVLVEA</sequence>
<protein>
    <submittedName>
        <fullName evidence="5">Alpha-fucosidase A</fullName>
    </submittedName>
</protein>
<dbReference type="AlphaFoldDB" id="A0A1S8BJ21"/>